<feature type="transmembrane region" description="Helical" evidence="1">
    <location>
        <begin position="20"/>
        <end position="44"/>
    </location>
</feature>
<evidence type="ECO:0000313" key="2">
    <source>
        <dbReference type="EMBL" id="TDC48927.1"/>
    </source>
</evidence>
<evidence type="ECO:0000313" key="3">
    <source>
        <dbReference type="Proteomes" id="UP000295621"/>
    </source>
</evidence>
<dbReference type="RefSeq" id="WP_131985518.1">
    <property type="nucleotide sequence ID" value="NZ_SMKL01000048.1"/>
</dbReference>
<gene>
    <name evidence="2" type="ORF">E1212_19560</name>
</gene>
<name>A0A4R4RHM6_9ACTN</name>
<keyword evidence="1" id="KW-1133">Transmembrane helix</keyword>
<evidence type="ECO:0000256" key="1">
    <source>
        <dbReference type="SAM" id="Phobius"/>
    </source>
</evidence>
<keyword evidence="1" id="KW-0472">Membrane</keyword>
<dbReference type="EMBL" id="SMKL01000048">
    <property type="protein sequence ID" value="TDC48927.1"/>
    <property type="molecule type" value="Genomic_DNA"/>
</dbReference>
<dbReference type="OrthoDB" id="3700796at2"/>
<reference evidence="2 3" key="1">
    <citation type="submission" date="2019-02" db="EMBL/GenBank/DDBJ databases">
        <title>Draft genome sequences of novel Actinobacteria.</title>
        <authorList>
            <person name="Sahin N."/>
            <person name="Ay H."/>
            <person name="Saygin H."/>
        </authorList>
    </citation>
    <scope>NUCLEOTIDE SEQUENCE [LARGE SCALE GENOMIC DNA]</scope>
    <source>
        <strain evidence="2 3">KC603</strain>
    </source>
</reference>
<keyword evidence="1" id="KW-0812">Transmembrane</keyword>
<keyword evidence="3" id="KW-1185">Reference proteome</keyword>
<comment type="caution">
    <text evidence="2">The sequence shown here is derived from an EMBL/GenBank/DDBJ whole genome shotgun (WGS) entry which is preliminary data.</text>
</comment>
<dbReference type="Proteomes" id="UP000295621">
    <property type="component" value="Unassembled WGS sequence"/>
</dbReference>
<protein>
    <recommendedName>
        <fullName evidence="4">PH domain-containing protein</fullName>
    </recommendedName>
</protein>
<dbReference type="AlphaFoldDB" id="A0A4R4RHM6"/>
<sequence>MTHDAGLGRVLVRHEERNGWRLLLGAVVTGGGVLSAVEAMTIAGGGTDRVVHWVVAVALAWPGGRLLARALRAGTGEYVEVREDGLVHATAAGVVAWPWDAFASVRVGHHTDTFVLRCVIRIRFAGGSRLTLSLWGRRTHEVGGLIAAGCRRHGRPVVERDVASF</sequence>
<proteinExistence type="predicted"/>
<accession>A0A4R4RHM6</accession>
<evidence type="ECO:0008006" key="4">
    <source>
        <dbReference type="Google" id="ProtNLM"/>
    </source>
</evidence>
<organism evidence="2 3">
    <name type="scientific">Jiangella ureilytica</name>
    <dbReference type="NCBI Taxonomy" id="2530374"/>
    <lineage>
        <taxon>Bacteria</taxon>
        <taxon>Bacillati</taxon>
        <taxon>Actinomycetota</taxon>
        <taxon>Actinomycetes</taxon>
        <taxon>Jiangellales</taxon>
        <taxon>Jiangellaceae</taxon>
        <taxon>Jiangella</taxon>
    </lineage>
</organism>